<keyword evidence="4" id="KW-1185">Reference proteome</keyword>
<name>D1CAL0_SPHTD</name>
<dbReference type="Proteomes" id="UP000002027">
    <property type="component" value="Chromosome 2"/>
</dbReference>
<reference evidence="3 4" key="2">
    <citation type="journal article" date="2010" name="Stand. Genomic Sci.">
        <title>Complete genome sequence of Desulfohalobium retbaense type strain (HR(100)).</title>
        <authorList>
            <person name="Spring S."/>
            <person name="Nolan M."/>
            <person name="Lapidus A."/>
            <person name="Glavina Del Rio T."/>
            <person name="Copeland A."/>
            <person name="Tice H."/>
            <person name="Cheng J.F."/>
            <person name="Lucas S."/>
            <person name="Land M."/>
            <person name="Chen F."/>
            <person name="Bruce D."/>
            <person name="Goodwin L."/>
            <person name="Pitluck S."/>
            <person name="Ivanova N."/>
            <person name="Mavromatis K."/>
            <person name="Mikhailova N."/>
            <person name="Pati A."/>
            <person name="Chen A."/>
            <person name="Palaniappan K."/>
            <person name="Hauser L."/>
            <person name="Chang Y.J."/>
            <person name="Jeffries C.D."/>
            <person name="Munk C."/>
            <person name="Kiss H."/>
            <person name="Chain P."/>
            <person name="Han C."/>
            <person name="Brettin T."/>
            <person name="Detter J.C."/>
            <person name="Schuler E."/>
            <person name="Goker M."/>
            <person name="Rohde M."/>
            <person name="Bristow J."/>
            <person name="Eisen J.A."/>
            <person name="Markowitz V."/>
            <person name="Hugenholtz P."/>
            <person name="Kyrpides N.C."/>
            <person name="Klenk H.P."/>
        </authorList>
    </citation>
    <scope>NUCLEOTIDE SEQUENCE [LARGE SCALE GENOMIC DNA]</scope>
    <source>
        <strain evidence="4">ATCC 49802 / DSM 20745 / S 6022</strain>
    </source>
</reference>
<organism evidence="3 4">
    <name type="scientific">Sphaerobacter thermophilus (strain ATCC 49802 / DSM 20745 / KCCM 41009 / NCIMB 13125 / S 6022)</name>
    <dbReference type="NCBI Taxonomy" id="479434"/>
    <lineage>
        <taxon>Bacteria</taxon>
        <taxon>Pseudomonadati</taxon>
        <taxon>Thermomicrobiota</taxon>
        <taxon>Thermomicrobia</taxon>
        <taxon>Sphaerobacterales</taxon>
        <taxon>Sphaerobacterineae</taxon>
        <taxon>Sphaerobacteraceae</taxon>
        <taxon>Sphaerobacter</taxon>
    </lineage>
</organism>
<dbReference type="KEGG" id="sti:Sthe_3454"/>
<dbReference type="OrthoDB" id="156325at2"/>
<dbReference type="InterPro" id="IPR025101">
    <property type="entry name" value="DUF4012"/>
</dbReference>
<sequence length="631" mass="68529">MHDVDDPTGRQAATPIFVALRPPTPTTTARRRRWPFVVSGVLLIILLLGGLAGLRARAALAAYRDVRAGVEALEALQATDLSSMREDDLLTIEGSLAQLRHDLNRLDTAVTPPVGAGLVERLPVIGPRYAAGKDLIRIVDNLTSAGITAAAIGRETLAAFHATGISRSPDETGPTWLDMLMSHQGDLEVIIAQVEEARRIRANIDEEALPASARARLPALDRAFDAIDPLRLVNDDLPVFAAALGAEEPARYLFLFQNTNELRLSGGFPGTVALVTFDRGQLASYEFHDVYELQRAYEAGRTEPVTPPLPVARHFGHEELPIQDATWVTDFAEGAAQMVEMYPATGWPAIKGVVAVTPDVVSDILALTGPVTVEVDGEPRRIDADNVHDEIERQRYVHGGDETAPSHKAVLALVGRVLIERLSTADRALLLDLIRTMRTAADERDLQVYAVNPRLQAIADEHRWSGRLLPQPGVPTLALNAASLVTTKASRAVHPRVTLTIEPPVNGQRVVTLAADFVHTGDPTADLYYAGYQRWWVEVTLPEGSSRLDSSHEPQPDPDAPNGGSYDLEILAGETTQFAMRFTMPDSPQLLIRRQPGIIPVELTVATPGCQAPFTTTLTADLTLVLTTLCR</sequence>
<protein>
    <recommendedName>
        <fullName evidence="5">DUF4012 domain-containing protein</fullName>
    </recommendedName>
</protein>
<keyword evidence="2" id="KW-0812">Transmembrane</keyword>
<evidence type="ECO:0008006" key="5">
    <source>
        <dbReference type="Google" id="ProtNLM"/>
    </source>
</evidence>
<dbReference type="AlphaFoldDB" id="D1CAL0"/>
<dbReference type="EMBL" id="CP001824">
    <property type="protein sequence ID" value="ACZ40853.1"/>
    <property type="molecule type" value="Genomic_DNA"/>
</dbReference>
<evidence type="ECO:0000313" key="3">
    <source>
        <dbReference type="EMBL" id="ACZ40853.1"/>
    </source>
</evidence>
<evidence type="ECO:0000256" key="1">
    <source>
        <dbReference type="SAM" id="MobiDB-lite"/>
    </source>
</evidence>
<accession>D1CAL0</accession>
<feature type="transmembrane region" description="Helical" evidence="2">
    <location>
        <begin position="34"/>
        <end position="54"/>
    </location>
</feature>
<gene>
    <name evidence="3" type="ordered locus">Sthe_3454</name>
</gene>
<keyword evidence="2" id="KW-1133">Transmembrane helix</keyword>
<dbReference type="HOGENOM" id="CLU_433383_0_0_0"/>
<feature type="region of interest" description="Disordered" evidence="1">
    <location>
        <begin position="545"/>
        <end position="566"/>
    </location>
</feature>
<keyword evidence="2" id="KW-0472">Membrane</keyword>
<dbReference type="RefSeq" id="WP_012873888.1">
    <property type="nucleotide sequence ID" value="NC_013524.1"/>
</dbReference>
<dbReference type="eggNOG" id="COG0451">
    <property type="taxonomic scope" value="Bacteria"/>
</dbReference>
<evidence type="ECO:0000313" key="4">
    <source>
        <dbReference type="Proteomes" id="UP000002027"/>
    </source>
</evidence>
<dbReference type="InParanoid" id="D1CAL0"/>
<dbReference type="Pfam" id="PF13196">
    <property type="entry name" value="DUF4012"/>
    <property type="match status" value="1"/>
</dbReference>
<evidence type="ECO:0000256" key="2">
    <source>
        <dbReference type="SAM" id="Phobius"/>
    </source>
</evidence>
<proteinExistence type="predicted"/>
<dbReference type="STRING" id="479434.Sthe_3454"/>
<reference evidence="4" key="1">
    <citation type="submission" date="2009-11" db="EMBL/GenBank/DDBJ databases">
        <title>The complete chromosome 2 of Sphaerobacter thermophilus DSM 20745.</title>
        <authorList>
            <person name="Lucas S."/>
            <person name="Copeland A."/>
            <person name="Lapidus A."/>
            <person name="Glavina del Rio T."/>
            <person name="Dalin E."/>
            <person name="Tice H."/>
            <person name="Bruce D."/>
            <person name="Goodwin L."/>
            <person name="Pitluck S."/>
            <person name="Kyrpides N."/>
            <person name="Mavromatis K."/>
            <person name="Ivanova N."/>
            <person name="Mikhailova N."/>
            <person name="LaButti K.M."/>
            <person name="Clum A."/>
            <person name="Sun H.I."/>
            <person name="Brettin T."/>
            <person name="Detter J.C."/>
            <person name="Han C."/>
            <person name="Larimer F."/>
            <person name="Land M."/>
            <person name="Hauser L."/>
            <person name="Markowitz V."/>
            <person name="Cheng J.F."/>
            <person name="Hugenholtz P."/>
            <person name="Woyke T."/>
            <person name="Wu D."/>
            <person name="Steenblock K."/>
            <person name="Schneider S."/>
            <person name="Pukall R."/>
            <person name="Goeker M."/>
            <person name="Klenk H.P."/>
            <person name="Eisen J.A."/>
        </authorList>
    </citation>
    <scope>NUCLEOTIDE SEQUENCE [LARGE SCALE GENOMIC DNA]</scope>
    <source>
        <strain evidence="4">ATCC 49802 / DSM 20745 / S 6022</strain>
    </source>
</reference>